<accession>A0A1S0THZ1</accession>
<dbReference type="EMBL" id="JH712128">
    <property type="protein sequence ID" value="EFO14211.1"/>
    <property type="molecule type" value="Genomic_DNA"/>
</dbReference>
<evidence type="ECO:0000313" key="1">
    <source>
        <dbReference type="EMBL" id="EFO14211.1"/>
    </source>
</evidence>
<dbReference type="KEGG" id="loa:LOAG_14314"/>
<dbReference type="AlphaFoldDB" id="A0A1S0THZ1"/>
<dbReference type="GeneID" id="9951794"/>
<dbReference type="RefSeq" id="XP_003149859.1">
    <property type="nucleotide sequence ID" value="XM_003149811.1"/>
</dbReference>
<name>A0A1S0THZ1_LOALO</name>
<proteinExistence type="predicted"/>
<sequence>MSSFDDPVIPRTQESEISQVGKFWKFNCLPAFTVIVMAIGWDKLGLSCLLAKNEFTHDRWPSTRKLFFRENLYKSQQVNAVAFPDILYLFISINMHLKLGQQEGKEYQQVNANIQKFEQNSKKSVSV</sequence>
<gene>
    <name evidence="1" type="ORF">LOAG_14314</name>
</gene>
<reference evidence="1" key="1">
    <citation type="submission" date="2012-04" db="EMBL/GenBank/DDBJ databases">
        <title>The Genome Sequence of Loa loa.</title>
        <authorList>
            <consortium name="The Broad Institute Genome Sequencing Platform"/>
            <consortium name="Broad Institute Genome Sequencing Center for Infectious Disease"/>
            <person name="Nutman T.B."/>
            <person name="Fink D.L."/>
            <person name="Russ C."/>
            <person name="Young S."/>
            <person name="Zeng Q."/>
            <person name="Gargeya S."/>
            <person name="Alvarado L."/>
            <person name="Berlin A."/>
            <person name="Chapman S.B."/>
            <person name="Chen Z."/>
            <person name="Freedman E."/>
            <person name="Gellesch M."/>
            <person name="Goldberg J."/>
            <person name="Griggs A."/>
            <person name="Gujja S."/>
            <person name="Heilman E.R."/>
            <person name="Heiman D."/>
            <person name="Howarth C."/>
            <person name="Mehta T."/>
            <person name="Neiman D."/>
            <person name="Pearson M."/>
            <person name="Roberts A."/>
            <person name="Saif S."/>
            <person name="Shea T."/>
            <person name="Shenoy N."/>
            <person name="Sisk P."/>
            <person name="Stolte C."/>
            <person name="Sykes S."/>
            <person name="White J."/>
            <person name="Yandava C."/>
            <person name="Haas B."/>
            <person name="Henn M.R."/>
            <person name="Nusbaum C."/>
            <person name="Birren B."/>
        </authorList>
    </citation>
    <scope>NUCLEOTIDE SEQUENCE [LARGE SCALE GENOMIC DNA]</scope>
</reference>
<protein>
    <submittedName>
        <fullName evidence="1">Uncharacterized protein</fullName>
    </submittedName>
</protein>
<dbReference type="InParanoid" id="A0A1S0THZ1"/>
<dbReference type="CTD" id="9951794"/>
<organism evidence="1">
    <name type="scientific">Loa loa</name>
    <name type="common">Eye worm</name>
    <name type="synonym">Filaria loa</name>
    <dbReference type="NCBI Taxonomy" id="7209"/>
    <lineage>
        <taxon>Eukaryota</taxon>
        <taxon>Metazoa</taxon>
        <taxon>Ecdysozoa</taxon>
        <taxon>Nematoda</taxon>
        <taxon>Chromadorea</taxon>
        <taxon>Rhabditida</taxon>
        <taxon>Spirurina</taxon>
        <taxon>Spiruromorpha</taxon>
        <taxon>Filarioidea</taxon>
        <taxon>Onchocercidae</taxon>
        <taxon>Loa</taxon>
    </lineage>
</organism>